<comment type="caution">
    <text evidence="2">The sequence shown here is derived from an EMBL/GenBank/DDBJ whole genome shotgun (WGS) entry which is preliminary data.</text>
</comment>
<dbReference type="PANTHER" id="PTHR46580">
    <property type="entry name" value="SENSOR KINASE-RELATED"/>
    <property type="match status" value="1"/>
</dbReference>
<name>A0A816NLW9_9BILA</name>
<dbReference type="Gene3D" id="2.130.10.130">
    <property type="entry name" value="Integrin alpha, N-terminal"/>
    <property type="match status" value="1"/>
</dbReference>
<evidence type="ECO:0000313" key="2">
    <source>
        <dbReference type="EMBL" id="CAF2036668.1"/>
    </source>
</evidence>
<reference evidence="2" key="1">
    <citation type="submission" date="2021-02" db="EMBL/GenBank/DDBJ databases">
        <authorList>
            <person name="Nowell W R."/>
        </authorList>
    </citation>
    <scope>NUCLEOTIDE SEQUENCE</scope>
</reference>
<sequence length="131" mass="14740">MVNKSIGYNSQLKSVVGDFNDDNYPDIVVANYDNNRTFYSTGENSFPYSVTRHDLNKDNQTDVIVTNSGTNNVFVFYEYDNGTFAEPLSYFMGYESHPSSVVVSDFGDDGRIDIAVANYGTDNVEILFQSY</sequence>
<dbReference type="Pfam" id="PF13517">
    <property type="entry name" value="FG-GAP_3"/>
    <property type="match status" value="1"/>
</dbReference>
<evidence type="ECO:0000313" key="4">
    <source>
        <dbReference type="Proteomes" id="UP000663856"/>
    </source>
</evidence>
<protein>
    <recommendedName>
        <fullName evidence="6">VCBS repeat-containing protein</fullName>
    </recommendedName>
</protein>
<keyword evidence="5" id="KW-1185">Reference proteome</keyword>
<evidence type="ECO:0000256" key="1">
    <source>
        <dbReference type="ARBA" id="ARBA00022729"/>
    </source>
</evidence>
<proteinExistence type="predicted"/>
<dbReference type="SUPFAM" id="SSF69318">
    <property type="entry name" value="Integrin alpha N-terminal domain"/>
    <property type="match status" value="1"/>
</dbReference>
<accession>A0A816NLW9</accession>
<dbReference type="InterPro" id="IPR013517">
    <property type="entry name" value="FG-GAP"/>
</dbReference>
<dbReference type="PANTHER" id="PTHR46580:SF4">
    <property type="entry name" value="ATP_GTP-BINDING PROTEIN"/>
    <property type="match status" value="1"/>
</dbReference>
<evidence type="ECO:0000313" key="3">
    <source>
        <dbReference type="EMBL" id="CAF3815645.1"/>
    </source>
</evidence>
<dbReference type="Proteomes" id="UP000663856">
    <property type="component" value="Unassembled WGS sequence"/>
</dbReference>
<keyword evidence="1" id="KW-0732">Signal</keyword>
<dbReference type="Proteomes" id="UP000663866">
    <property type="component" value="Unassembled WGS sequence"/>
</dbReference>
<dbReference type="InterPro" id="IPR028994">
    <property type="entry name" value="Integrin_alpha_N"/>
</dbReference>
<organism evidence="2 4">
    <name type="scientific">Rotaria magnacalcarata</name>
    <dbReference type="NCBI Taxonomy" id="392030"/>
    <lineage>
        <taxon>Eukaryota</taxon>
        <taxon>Metazoa</taxon>
        <taxon>Spiralia</taxon>
        <taxon>Gnathifera</taxon>
        <taxon>Rotifera</taxon>
        <taxon>Eurotatoria</taxon>
        <taxon>Bdelloidea</taxon>
        <taxon>Philodinida</taxon>
        <taxon>Philodinidae</taxon>
        <taxon>Rotaria</taxon>
    </lineage>
</organism>
<dbReference type="EMBL" id="CAJNRF010002365">
    <property type="protein sequence ID" value="CAF2036668.1"/>
    <property type="molecule type" value="Genomic_DNA"/>
</dbReference>
<evidence type="ECO:0000313" key="5">
    <source>
        <dbReference type="Proteomes" id="UP000663866"/>
    </source>
</evidence>
<gene>
    <name evidence="3" type="ORF">OVN521_LOCUS4725</name>
    <name evidence="2" type="ORF">WKI299_LOCUS7654</name>
</gene>
<dbReference type="AlphaFoldDB" id="A0A816NLW9"/>
<evidence type="ECO:0008006" key="6">
    <source>
        <dbReference type="Google" id="ProtNLM"/>
    </source>
</evidence>
<dbReference type="EMBL" id="CAJOBG010000446">
    <property type="protein sequence ID" value="CAF3815645.1"/>
    <property type="molecule type" value="Genomic_DNA"/>
</dbReference>